<reference evidence="4 5" key="2">
    <citation type="submission" date="2015-05" db="EMBL/GenBank/DDBJ databases">
        <authorList>
            <person name="Morales-Cruz A."/>
            <person name="Amrine K.C."/>
            <person name="Cantu D."/>
        </authorList>
    </citation>
    <scope>NUCLEOTIDE SEQUENCE [LARGE SCALE GENOMIC DNA]</scope>
    <source>
        <strain evidence="4">UCRPC4</strain>
    </source>
</reference>
<feature type="region of interest" description="Disordered" evidence="3">
    <location>
        <begin position="248"/>
        <end position="292"/>
    </location>
</feature>
<gene>
    <name evidence="4" type="ORF">UCRPC4_g04910</name>
</gene>
<protein>
    <recommendedName>
        <fullName evidence="1">protein-ribulosamine 3-kinase</fullName>
        <ecNumber evidence="1">2.7.1.172</ecNumber>
    </recommendedName>
</protein>
<proteinExistence type="predicted"/>
<evidence type="ECO:0000256" key="3">
    <source>
        <dbReference type="SAM" id="MobiDB-lite"/>
    </source>
</evidence>
<keyword evidence="5" id="KW-1185">Reference proteome</keyword>
<evidence type="ECO:0000256" key="2">
    <source>
        <dbReference type="ARBA" id="ARBA00048655"/>
    </source>
</evidence>
<comment type="catalytic activity">
    <reaction evidence="2">
        <text>N(6)-D-ribulosyl-L-lysyl-[protein] + ATP = N(6)-(3-O-phospho-D-ribulosyl)-L-lysyl-[protein] + ADP + H(+)</text>
        <dbReference type="Rhea" id="RHEA:48432"/>
        <dbReference type="Rhea" id="RHEA-COMP:12103"/>
        <dbReference type="Rhea" id="RHEA-COMP:12104"/>
        <dbReference type="ChEBI" id="CHEBI:15378"/>
        <dbReference type="ChEBI" id="CHEBI:30616"/>
        <dbReference type="ChEBI" id="CHEBI:90418"/>
        <dbReference type="ChEBI" id="CHEBI:90420"/>
        <dbReference type="ChEBI" id="CHEBI:456216"/>
        <dbReference type="EC" id="2.7.1.172"/>
    </reaction>
    <physiologicalReaction direction="left-to-right" evidence="2">
        <dbReference type="Rhea" id="RHEA:48433"/>
    </physiologicalReaction>
</comment>
<keyword evidence="4" id="KW-0808">Transferase</keyword>
<dbReference type="Pfam" id="PF03881">
    <property type="entry name" value="Fructosamin_kin"/>
    <property type="match status" value="2"/>
</dbReference>
<sequence>MRPKPTTLDPAVVSALAPLLPPYTTPTASTHGGSGFASTYSITTPSSTSSRPQKFFMKTTSAPGAEVMFRGEHASLNAISDVVPSLAPRAYGFGKLENSAGYFLVTDFLDMSGGFGRRKSTSTAGSGMSLAEKLAKLHSTPAPIPEGYNSPMFGFPVTTCCGDTPQDNEFLDDWAKFYGEKRLMGILKRGEQQNGKDSELRKMVETLVQDVVPRLLRKGHLGGKGYINPVVIHGDLWSGNKGIATIDSPAAHSRSRTLSQQQSRTSTHRHSHLDDEPHLPTITETPPQHSLSEDEPTLEEIIFDPSSVYGHSEYELGIMSMFGGFSSSFMKDYHRIVPKTEPVDEYDDRIQLYELYHHLNHYAIFGGGYKGGAMGIGKRLIAKYT</sequence>
<dbReference type="GO" id="GO:0102193">
    <property type="term" value="F:protein-ribulosamine 3-kinase activity"/>
    <property type="evidence" value="ECO:0007669"/>
    <property type="project" value="UniProtKB-EC"/>
</dbReference>
<dbReference type="EC" id="2.7.1.172" evidence="1"/>
<evidence type="ECO:0000313" key="5">
    <source>
        <dbReference type="Proteomes" id="UP000053317"/>
    </source>
</evidence>
<comment type="caution">
    <text evidence="4">The sequence shown here is derived from an EMBL/GenBank/DDBJ whole genome shotgun (WGS) entry which is preliminary data.</text>
</comment>
<reference evidence="4 5" key="1">
    <citation type="submission" date="2015-05" db="EMBL/GenBank/DDBJ databases">
        <title>Distinctive expansion of gene families associated with plant cell wall degradation and secondary metabolism in the genomes of grapevine trunk pathogens.</title>
        <authorList>
            <person name="Lawrence D.P."/>
            <person name="Travadon R."/>
            <person name="Rolshausen P.E."/>
            <person name="Baumgartner K."/>
        </authorList>
    </citation>
    <scope>NUCLEOTIDE SEQUENCE [LARGE SCALE GENOMIC DNA]</scope>
    <source>
        <strain evidence="4">UCRPC4</strain>
    </source>
</reference>
<feature type="compositionally biased region" description="Low complexity" evidence="3">
    <location>
        <begin position="256"/>
        <end position="265"/>
    </location>
</feature>
<dbReference type="InterPro" id="IPR011009">
    <property type="entry name" value="Kinase-like_dom_sf"/>
</dbReference>
<evidence type="ECO:0000313" key="4">
    <source>
        <dbReference type="EMBL" id="KKY18441.1"/>
    </source>
</evidence>
<dbReference type="OrthoDB" id="5772781at2759"/>
<dbReference type="Proteomes" id="UP000053317">
    <property type="component" value="Unassembled WGS sequence"/>
</dbReference>
<dbReference type="PANTHER" id="PTHR12149:SF8">
    <property type="entry name" value="PROTEIN-RIBULOSAMINE 3-KINASE"/>
    <property type="match status" value="1"/>
</dbReference>
<dbReference type="SUPFAM" id="SSF56112">
    <property type="entry name" value="Protein kinase-like (PK-like)"/>
    <property type="match status" value="1"/>
</dbReference>
<dbReference type="PANTHER" id="PTHR12149">
    <property type="entry name" value="FRUCTOSAMINE 3 KINASE-RELATED PROTEIN"/>
    <property type="match status" value="1"/>
</dbReference>
<dbReference type="AlphaFoldDB" id="A0A0G2E7Y7"/>
<dbReference type="Gene3D" id="3.90.1200.10">
    <property type="match status" value="2"/>
</dbReference>
<evidence type="ECO:0000256" key="1">
    <source>
        <dbReference type="ARBA" id="ARBA00011961"/>
    </source>
</evidence>
<dbReference type="InterPro" id="IPR016477">
    <property type="entry name" value="Fructo-/Ketosamine-3-kinase"/>
</dbReference>
<accession>A0A0G2E7Y7</accession>
<dbReference type="EMBL" id="LCWF01000121">
    <property type="protein sequence ID" value="KKY18441.1"/>
    <property type="molecule type" value="Genomic_DNA"/>
</dbReference>
<name>A0A0G2E7Y7_PHACM</name>
<organism evidence="4 5">
    <name type="scientific">Phaeomoniella chlamydospora</name>
    <name type="common">Phaeoacremonium chlamydosporum</name>
    <dbReference type="NCBI Taxonomy" id="158046"/>
    <lineage>
        <taxon>Eukaryota</taxon>
        <taxon>Fungi</taxon>
        <taxon>Dikarya</taxon>
        <taxon>Ascomycota</taxon>
        <taxon>Pezizomycotina</taxon>
        <taxon>Eurotiomycetes</taxon>
        <taxon>Chaetothyriomycetidae</taxon>
        <taxon>Phaeomoniellales</taxon>
        <taxon>Phaeomoniellaceae</taxon>
        <taxon>Phaeomoniella</taxon>
    </lineage>
</organism>